<reference evidence="4" key="1">
    <citation type="submission" date="2018-05" db="EMBL/GenBank/DDBJ databases">
        <authorList>
            <person name="Lanie J.A."/>
            <person name="Ng W.-L."/>
            <person name="Kazmierczak K.M."/>
            <person name="Andrzejewski T.M."/>
            <person name="Davidsen T.M."/>
            <person name="Wayne K.J."/>
            <person name="Tettelin H."/>
            <person name="Glass J.I."/>
            <person name="Rusch D."/>
            <person name="Podicherti R."/>
            <person name="Tsui H.-C.T."/>
            <person name="Winkler M.E."/>
        </authorList>
    </citation>
    <scope>NUCLEOTIDE SEQUENCE</scope>
</reference>
<dbReference type="AlphaFoldDB" id="A0A382TU74"/>
<sequence length="216" mass="24805">MYLIKDLLAQKYPGSLEFILVDDESEDQTGEIIKNISKKDNRFIYETSKKGDISLLMKKKALDAGIKRANYEWLLFTDADCRVPSTWVRGISRYFKRNNDYVIGYSSVRSGSSLLNKFQSLDYFLLLISARGASHFKHPLACTGQNQAYRKSVFNKVGGFTKINKQIQGDDSLFLNICKKWGNAVVVFADHTDCHVIARQEKTWRSLLTQRIRWSG</sequence>
<dbReference type="InterPro" id="IPR029044">
    <property type="entry name" value="Nucleotide-diphossugar_trans"/>
</dbReference>
<dbReference type="EMBL" id="UINC01138834">
    <property type="protein sequence ID" value="SVD25018.1"/>
    <property type="molecule type" value="Genomic_DNA"/>
</dbReference>
<evidence type="ECO:0000256" key="2">
    <source>
        <dbReference type="ARBA" id="ARBA00022679"/>
    </source>
</evidence>
<protein>
    <recommendedName>
        <fullName evidence="3">Glycosyltransferase 2-like domain-containing protein</fullName>
    </recommendedName>
</protein>
<accession>A0A382TU74</accession>
<feature type="non-terminal residue" evidence="4">
    <location>
        <position position="216"/>
    </location>
</feature>
<keyword evidence="1" id="KW-0328">Glycosyltransferase</keyword>
<dbReference type="Pfam" id="PF00535">
    <property type="entry name" value="Glycos_transf_2"/>
    <property type="match status" value="1"/>
</dbReference>
<dbReference type="PANTHER" id="PTHR43630">
    <property type="entry name" value="POLY-BETA-1,6-N-ACETYL-D-GLUCOSAMINE SYNTHASE"/>
    <property type="match status" value="1"/>
</dbReference>
<dbReference type="GO" id="GO:0016757">
    <property type="term" value="F:glycosyltransferase activity"/>
    <property type="evidence" value="ECO:0007669"/>
    <property type="project" value="UniProtKB-KW"/>
</dbReference>
<dbReference type="PANTHER" id="PTHR43630:SF1">
    <property type="entry name" value="POLY-BETA-1,6-N-ACETYL-D-GLUCOSAMINE SYNTHASE"/>
    <property type="match status" value="1"/>
</dbReference>
<organism evidence="4">
    <name type="scientific">marine metagenome</name>
    <dbReference type="NCBI Taxonomy" id="408172"/>
    <lineage>
        <taxon>unclassified sequences</taxon>
        <taxon>metagenomes</taxon>
        <taxon>ecological metagenomes</taxon>
    </lineage>
</organism>
<evidence type="ECO:0000256" key="1">
    <source>
        <dbReference type="ARBA" id="ARBA00022676"/>
    </source>
</evidence>
<evidence type="ECO:0000259" key="3">
    <source>
        <dbReference type="Pfam" id="PF00535"/>
    </source>
</evidence>
<keyword evidence="2" id="KW-0808">Transferase</keyword>
<dbReference type="Gene3D" id="3.90.550.10">
    <property type="entry name" value="Spore Coat Polysaccharide Biosynthesis Protein SpsA, Chain A"/>
    <property type="match status" value="1"/>
</dbReference>
<gene>
    <name evidence="4" type="ORF">METZ01_LOCUS377872</name>
</gene>
<dbReference type="SUPFAM" id="SSF53448">
    <property type="entry name" value="Nucleotide-diphospho-sugar transferases"/>
    <property type="match status" value="1"/>
</dbReference>
<feature type="domain" description="Glycosyltransferase 2-like" evidence="3">
    <location>
        <begin position="4"/>
        <end position="157"/>
    </location>
</feature>
<dbReference type="InterPro" id="IPR001173">
    <property type="entry name" value="Glyco_trans_2-like"/>
</dbReference>
<name>A0A382TU74_9ZZZZ</name>
<evidence type="ECO:0000313" key="4">
    <source>
        <dbReference type="EMBL" id="SVD25018.1"/>
    </source>
</evidence>
<proteinExistence type="predicted"/>